<keyword evidence="4" id="KW-0697">Rotamase</keyword>
<comment type="caution">
    <text evidence="8">The sequence shown here is derived from an EMBL/GenBank/DDBJ whole genome shotgun (WGS) entry which is preliminary data.</text>
</comment>
<proteinExistence type="inferred from homology"/>
<dbReference type="PANTHER" id="PTHR11071">
    <property type="entry name" value="PEPTIDYL-PROLYL CIS-TRANS ISOMERASE"/>
    <property type="match status" value="1"/>
</dbReference>
<dbReference type="SUPFAM" id="SSF50891">
    <property type="entry name" value="Cyclophilin-like"/>
    <property type="match status" value="1"/>
</dbReference>
<evidence type="ECO:0000256" key="1">
    <source>
        <dbReference type="ARBA" id="ARBA00000971"/>
    </source>
</evidence>
<feature type="domain" description="PPIase cyclophilin-type" evidence="7">
    <location>
        <begin position="117"/>
        <end position="282"/>
    </location>
</feature>
<protein>
    <recommendedName>
        <fullName evidence="3">peptidylprolyl isomerase</fullName>
        <ecNumber evidence="3">5.2.1.8</ecNumber>
    </recommendedName>
</protein>
<dbReference type="PRINTS" id="PR00153">
    <property type="entry name" value="CSAPPISMRASE"/>
</dbReference>
<evidence type="ECO:0000313" key="8">
    <source>
        <dbReference type="EMBL" id="TVU41832.1"/>
    </source>
</evidence>
<feature type="compositionally biased region" description="Basic residues" evidence="6">
    <location>
        <begin position="700"/>
        <end position="710"/>
    </location>
</feature>
<feature type="compositionally biased region" description="Low complexity" evidence="6">
    <location>
        <begin position="491"/>
        <end position="505"/>
    </location>
</feature>
<keyword evidence="9" id="KW-1185">Reference proteome</keyword>
<feature type="compositionally biased region" description="Basic and acidic residues" evidence="6">
    <location>
        <begin position="302"/>
        <end position="323"/>
    </location>
</feature>
<dbReference type="PROSITE" id="PS50072">
    <property type="entry name" value="CSA_PPIASE_2"/>
    <property type="match status" value="1"/>
</dbReference>
<dbReference type="PANTHER" id="PTHR11071:SF561">
    <property type="entry name" value="PEPTIDYL-PROLYL CIS-TRANS ISOMERASE D-RELATED"/>
    <property type="match status" value="1"/>
</dbReference>
<evidence type="ECO:0000259" key="7">
    <source>
        <dbReference type="PROSITE" id="PS50072"/>
    </source>
</evidence>
<feature type="compositionally biased region" description="Polar residues" evidence="6">
    <location>
        <begin position="40"/>
        <end position="50"/>
    </location>
</feature>
<dbReference type="GO" id="GO:0003755">
    <property type="term" value="F:peptidyl-prolyl cis-trans isomerase activity"/>
    <property type="evidence" value="ECO:0007669"/>
    <property type="project" value="UniProtKB-KW"/>
</dbReference>
<dbReference type="GO" id="GO:0016018">
    <property type="term" value="F:cyclosporin A binding"/>
    <property type="evidence" value="ECO:0007669"/>
    <property type="project" value="TreeGrafter"/>
</dbReference>
<organism evidence="8 9">
    <name type="scientific">Eragrostis curvula</name>
    <name type="common">weeping love grass</name>
    <dbReference type="NCBI Taxonomy" id="38414"/>
    <lineage>
        <taxon>Eukaryota</taxon>
        <taxon>Viridiplantae</taxon>
        <taxon>Streptophyta</taxon>
        <taxon>Embryophyta</taxon>
        <taxon>Tracheophyta</taxon>
        <taxon>Spermatophyta</taxon>
        <taxon>Magnoliopsida</taxon>
        <taxon>Liliopsida</taxon>
        <taxon>Poales</taxon>
        <taxon>Poaceae</taxon>
        <taxon>PACMAD clade</taxon>
        <taxon>Chloridoideae</taxon>
        <taxon>Eragrostideae</taxon>
        <taxon>Eragrostidinae</taxon>
        <taxon>Eragrostis</taxon>
    </lineage>
</organism>
<dbReference type="Gramene" id="TVU41832">
    <property type="protein sequence ID" value="TVU41832"/>
    <property type="gene ID" value="EJB05_15387"/>
</dbReference>
<evidence type="ECO:0000256" key="2">
    <source>
        <dbReference type="ARBA" id="ARBA00007365"/>
    </source>
</evidence>
<evidence type="ECO:0000256" key="6">
    <source>
        <dbReference type="SAM" id="MobiDB-lite"/>
    </source>
</evidence>
<feature type="compositionally biased region" description="Low complexity" evidence="6">
    <location>
        <begin position="333"/>
        <end position="367"/>
    </location>
</feature>
<keyword evidence="5" id="KW-0413">Isomerase</keyword>
<feature type="compositionally biased region" description="Basic and acidic residues" evidence="6">
    <location>
        <begin position="449"/>
        <end position="473"/>
    </location>
</feature>
<feature type="region of interest" description="Disordered" evidence="6">
    <location>
        <begin position="27"/>
        <end position="88"/>
    </location>
</feature>
<dbReference type="InterPro" id="IPR002130">
    <property type="entry name" value="Cyclophilin-type_PPIase_dom"/>
</dbReference>
<dbReference type="InterPro" id="IPR029000">
    <property type="entry name" value="Cyclophilin-like_dom_sf"/>
</dbReference>
<dbReference type="Gene3D" id="2.40.100.10">
    <property type="entry name" value="Cyclophilin-like"/>
    <property type="match status" value="1"/>
</dbReference>
<accession>A0A5J9VZF1</accession>
<comment type="similarity">
    <text evidence="2">Belongs to the cyclophilin-type PPIase family.</text>
</comment>
<dbReference type="Pfam" id="PF00160">
    <property type="entry name" value="Pro_isomerase"/>
    <property type="match status" value="1"/>
</dbReference>
<feature type="compositionally biased region" description="Low complexity" evidence="6">
    <location>
        <begin position="409"/>
        <end position="429"/>
    </location>
</feature>
<evidence type="ECO:0000256" key="3">
    <source>
        <dbReference type="ARBA" id="ARBA00013194"/>
    </source>
</evidence>
<feature type="region of interest" description="Disordered" evidence="6">
    <location>
        <begin position="296"/>
        <end position="727"/>
    </location>
</feature>
<reference evidence="8 9" key="1">
    <citation type="journal article" date="2019" name="Sci. Rep.">
        <title>A high-quality genome of Eragrostis curvula grass provides insights into Poaceae evolution and supports new strategies to enhance forage quality.</title>
        <authorList>
            <person name="Carballo J."/>
            <person name="Santos B.A.C.M."/>
            <person name="Zappacosta D."/>
            <person name="Garbus I."/>
            <person name="Selva J.P."/>
            <person name="Gallo C.A."/>
            <person name="Diaz A."/>
            <person name="Albertini E."/>
            <person name="Caccamo M."/>
            <person name="Echenique V."/>
        </authorList>
    </citation>
    <scope>NUCLEOTIDE SEQUENCE [LARGE SCALE GENOMIC DNA]</scope>
    <source>
        <strain evidence="9">cv. Victoria</strain>
        <tissue evidence="8">Leaf</tissue>
    </source>
</reference>
<sequence length="727" mass="79918">KTKLWALLKNFGRRTLLGLSRLCRPDPSWPTGHEKPNSCHLDTTPPSSRNPGHLFVCTHAPPKHDASTSASSPSARSRRRPPRPPPRVAFLHGAGWRSIRTRRVGAAMPKVKNPHVFLDISIDRGSAERITFEVLFANVVPKTAENFRALCTGEKGLGSSTLKPLYFKGTNIHRIIPGFVAQGGDFSSGDGRGGESIYGGKFPDENFKLKHDKPGVLSMANAGKNTNGSQFFITFKPTPHLDGKHVVFGKMVSGIALLKKLEALGSESGVPSCQVKIVDCGEVSSIDAQDQLLGKKEKKLKRADDNSDGEGRAKTKKASNDDKRRKKRKHYSSDSYSSDTSDSRSYSSDSVSESESYSSSSLDTSSSSDHRRKRRKGSKKDKHKSTKRKGKHTKSKRKTRGSKKKSRRSYGSSSDSESSKTDNSGSDSESGGHRTKRQETKTTNYTFEDVDKSKQIVMDDSRSHEENGADGRNDPGASSRINPIQDDVNLTKPGKAAGSSGAGTAEADTEKNPSSNEPVATNGKDSAVGSADNGQPQRIRKGRGFTQKYAFTRRYRTPSPERPPVRPRYDGGRNDRWNNSNRYGRNGPYGGRSPVRRYRGSPRATSPSRYPRRDRSRSRSRSPVRRYDRGGYRRPSPRRSRSPAEEPRQGVSNRVRSSQGGGPDHRGSSPPANRGRSMSRSKSRDPARSRSPDPAPAKRGSSKYNRRRSSSSRSSSPDDGNKGLVSY</sequence>
<name>A0A5J9VZF1_9POAL</name>
<dbReference type="GO" id="GO:0005737">
    <property type="term" value="C:cytoplasm"/>
    <property type="evidence" value="ECO:0007669"/>
    <property type="project" value="TreeGrafter"/>
</dbReference>
<feature type="non-terminal residue" evidence="8">
    <location>
        <position position="1"/>
    </location>
</feature>
<feature type="compositionally biased region" description="Basic and acidic residues" evidence="6">
    <location>
        <begin position="563"/>
        <end position="576"/>
    </location>
</feature>
<dbReference type="EMBL" id="RWGY01000007">
    <property type="protein sequence ID" value="TVU41832.1"/>
    <property type="molecule type" value="Genomic_DNA"/>
</dbReference>
<feature type="compositionally biased region" description="Basic and acidic residues" evidence="6">
    <location>
        <begin position="682"/>
        <end position="691"/>
    </location>
</feature>
<dbReference type="Proteomes" id="UP000324897">
    <property type="component" value="Chromosome 4"/>
</dbReference>
<comment type="catalytic activity">
    <reaction evidence="1">
        <text>[protein]-peptidylproline (omega=180) = [protein]-peptidylproline (omega=0)</text>
        <dbReference type="Rhea" id="RHEA:16237"/>
        <dbReference type="Rhea" id="RHEA-COMP:10747"/>
        <dbReference type="Rhea" id="RHEA-COMP:10748"/>
        <dbReference type="ChEBI" id="CHEBI:83833"/>
        <dbReference type="ChEBI" id="CHEBI:83834"/>
        <dbReference type="EC" id="5.2.1.8"/>
    </reaction>
</comment>
<evidence type="ECO:0000256" key="4">
    <source>
        <dbReference type="ARBA" id="ARBA00023110"/>
    </source>
</evidence>
<dbReference type="EC" id="5.2.1.8" evidence="3"/>
<dbReference type="GO" id="GO:0006457">
    <property type="term" value="P:protein folding"/>
    <property type="evidence" value="ECO:0007669"/>
    <property type="project" value="TreeGrafter"/>
</dbReference>
<dbReference type="FunFam" id="2.40.100.10:FF:000022">
    <property type="entry name" value="Peptidyl-prolyl cis-trans isomerase CYP95"/>
    <property type="match status" value="1"/>
</dbReference>
<dbReference type="AlphaFoldDB" id="A0A5J9VZF1"/>
<evidence type="ECO:0000256" key="5">
    <source>
        <dbReference type="ARBA" id="ARBA00023235"/>
    </source>
</evidence>
<feature type="compositionally biased region" description="Basic residues" evidence="6">
    <location>
        <begin position="610"/>
        <end position="624"/>
    </location>
</feature>
<evidence type="ECO:0000313" key="9">
    <source>
        <dbReference type="Proteomes" id="UP000324897"/>
    </source>
</evidence>
<feature type="compositionally biased region" description="Basic residues" evidence="6">
    <location>
        <begin position="370"/>
        <end position="408"/>
    </location>
</feature>
<dbReference type="OrthoDB" id="687151at2759"/>
<gene>
    <name evidence="8" type="ORF">EJB05_15387</name>
</gene>